<name>A0A3N2R8B0_9RHOB</name>
<dbReference type="PROSITE" id="PS51118">
    <property type="entry name" value="HTH_HXLR"/>
    <property type="match status" value="1"/>
</dbReference>
<dbReference type="Pfam" id="PF01638">
    <property type="entry name" value="HxlR"/>
    <property type="match status" value="1"/>
</dbReference>
<evidence type="ECO:0000259" key="4">
    <source>
        <dbReference type="PROSITE" id="PS51118"/>
    </source>
</evidence>
<organism evidence="5 6">
    <name type="scientific">Histidinibacterium lentulum</name>
    <dbReference type="NCBI Taxonomy" id="2480588"/>
    <lineage>
        <taxon>Bacteria</taxon>
        <taxon>Pseudomonadati</taxon>
        <taxon>Pseudomonadota</taxon>
        <taxon>Alphaproteobacteria</taxon>
        <taxon>Rhodobacterales</taxon>
        <taxon>Paracoccaceae</taxon>
        <taxon>Histidinibacterium</taxon>
    </lineage>
</organism>
<evidence type="ECO:0000256" key="2">
    <source>
        <dbReference type="ARBA" id="ARBA00023125"/>
    </source>
</evidence>
<protein>
    <submittedName>
        <fullName evidence="5">Transcriptional regulator</fullName>
    </submittedName>
</protein>
<dbReference type="Proteomes" id="UP000268016">
    <property type="component" value="Unassembled WGS sequence"/>
</dbReference>
<keyword evidence="6" id="KW-1185">Reference proteome</keyword>
<gene>
    <name evidence="5" type="ORF">EAT49_05095</name>
</gene>
<dbReference type="InterPro" id="IPR036390">
    <property type="entry name" value="WH_DNA-bd_sf"/>
</dbReference>
<dbReference type="PANTHER" id="PTHR33204:SF29">
    <property type="entry name" value="TRANSCRIPTIONAL REGULATOR"/>
    <property type="match status" value="1"/>
</dbReference>
<dbReference type="EMBL" id="RDRB01000002">
    <property type="protein sequence ID" value="ROU03675.1"/>
    <property type="molecule type" value="Genomic_DNA"/>
</dbReference>
<comment type="caution">
    <text evidence="5">The sequence shown here is derived from an EMBL/GenBank/DDBJ whole genome shotgun (WGS) entry which is preliminary data.</text>
</comment>
<dbReference type="Gene3D" id="1.10.10.10">
    <property type="entry name" value="Winged helix-like DNA-binding domain superfamily/Winged helix DNA-binding domain"/>
    <property type="match status" value="1"/>
</dbReference>
<dbReference type="AlphaFoldDB" id="A0A3N2R8B0"/>
<dbReference type="InterPro" id="IPR002577">
    <property type="entry name" value="HTH_HxlR"/>
</dbReference>
<dbReference type="InterPro" id="IPR011991">
    <property type="entry name" value="ArsR-like_HTH"/>
</dbReference>
<dbReference type="RefSeq" id="WP_123641210.1">
    <property type="nucleotide sequence ID" value="NZ_ML119082.1"/>
</dbReference>
<evidence type="ECO:0000313" key="5">
    <source>
        <dbReference type="EMBL" id="ROU03675.1"/>
    </source>
</evidence>
<dbReference type="SUPFAM" id="SSF46785">
    <property type="entry name" value="Winged helix' DNA-binding domain"/>
    <property type="match status" value="1"/>
</dbReference>
<dbReference type="OrthoDB" id="9800350at2"/>
<feature type="domain" description="HTH hxlR-type" evidence="4">
    <location>
        <begin position="5"/>
        <end position="103"/>
    </location>
</feature>
<evidence type="ECO:0000313" key="6">
    <source>
        <dbReference type="Proteomes" id="UP000268016"/>
    </source>
</evidence>
<keyword evidence="2" id="KW-0238">DNA-binding</keyword>
<dbReference type="InterPro" id="IPR036388">
    <property type="entry name" value="WH-like_DNA-bd_sf"/>
</dbReference>
<dbReference type="GO" id="GO:0003677">
    <property type="term" value="F:DNA binding"/>
    <property type="evidence" value="ECO:0007669"/>
    <property type="project" value="UniProtKB-KW"/>
</dbReference>
<dbReference type="GO" id="GO:0006355">
    <property type="term" value="P:regulation of DNA-templated transcription"/>
    <property type="evidence" value="ECO:0007669"/>
    <property type="project" value="UniProtKB-ARBA"/>
</dbReference>
<proteinExistence type="predicted"/>
<dbReference type="CDD" id="cd00090">
    <property type="entry name" value="HTH_ARSR"/>
    <property type="match status" value="1"/>
</dbReference>
<evidence type="ECO:0000256" key="1">
    <source>
        <dbReference type="ARBA" id="ARBA00023015"/>
    </source>
</evidence>
<evidence type="ECO:0000256" key="3">
    <source>
        <dbReference type="ARBA" id="ARBA00023163"/>
    </source>
</evidence>
<keyword evidence="1" id="KW-0805">Transcription regulation</keyword>
<accession>A0A3N2R8B0</accession>
<sequence>MEIPCPMRIATETMGGRWRPGILWRLMDGPMRYGELRRGMPWISEKILIRHLRDLEAAGLILRTDHGTQPPQVDYRLTEAGQTLGPVLTAMAAWGAGRSAAGAERLGA</sequence>
<dbReference type="PANTHER" id="PTHR33204">
    <property type="entry name" value="TRANSCRIPTIONAL REGULATOR, MARR FAMILY"/>
    <property type="match status" value="1"/>
</dbReference>
<reference evidence="5 6" key="1">
    <citation type="submission" date="2018-10" db="EMBL/GenBank/DDBJ databases">
        <title>Histidinibacterium lentulum gen. nov., sp. nov., a marine bacterium from the culture broth of Picochlorum sp. 122.</title>
        <authorList>
            <person name="Wang G."/>
        </authorList>
    </citation>
    <scope>NUCLEOTIDE SEQUENCE [LARGE SCALE GENOMIC DNA]</scope>
    <source>
        <strain evidence="5 6">B17</strain>
    </source>
</reference>
<keyword evidence="3" id="KW-0804">Transcription</keyword>